<evidence type="ECO:0000256" key="4">
    <source>
        <dbReference type="ARBA" id="ARBA00022723"/>
    </source>
</evidence>
<comment type="caution">
    <text evidence="8">The sequence shown here is derived from an EMBL/GenBank/DDBJ whole genome shotgun (WGS) entry which is preliminary data.</text>
</comment>
<dbReference type="SUPFAM" id="SSF102114">
    <property type="entry name" value="Radical SAM enzymes"/>
    <property type="match status" value="1"/>
</dbReference>
<dbReference type="InterPro" id="IPR058240">
    <property type="entry name" value="rSAM_sf"/>
</dbReference>
<dbReference type="SFLD" id="SFLDS00029">
    <property type="entry name" value="Radical_SAM"/>
    <property type="match status" value="1"/>
</dbReference>
<dbReference type="GO" id="GO:0046872">
    <property type="term" value="F:metal ion binding"/>
    <property type="evidence" value="ECO:0007669"/>
    <property type="project" value="UniProtKB-KW"/>
</dbReference>
<evidence type="ECO:0000256" key="3">
    <source>
        <dbReference type="ARBA" id="ARBA00022691"/>
    </source>
</evidence>
<keyword evidence="2" id="KW-0004">4Fe-4S</keyword>
<organism evidence="8 9">
    <name type="scientific">Adlercreutzia equolifaciens subsp. celatus</name>
    <dbReference type="NCBI Taxonomy" id="394340"/>
    <lineage>
        <taxon>Bacteria</taxon>
        <taxon>Bacillati</taxon>
        <taxon>Actinomycetota</taxon>
        <taxon>Coriobacteriia</taxon>
        <taxon>Eggerthellales</taxon>
        <taxon>Eggerthellaceae</taxon>
        <taxon>Adlercreutzia</taxon>
    </lineage>
</organism>
<evidence type="ECO:0000313" key="9">
    <source>
        <dbReference type="Proteomes" id="UP000253805"/>
    </source>
</evidence>
<keyword evidence="5" id="KW-0408">Iron</keyword>
<feature type="compositionally biased region" description="Low complexity" evidence="7">
    <location>
        <begin position="118"/>
        <end position="131"/>
    </location>
</feature>
<dbReference type="GO" id="GO:0004748">
    <property type="term" value="F:ribonucleoside-diphosphate reductase activity, thioredoxin disulfide as acceptor"/>
    <property type="evidence" value="ECO:0007669"/>
    <property type="project" value="TreeGrafter"/>
</dbReference>
<evidence type="ECO:0000256" key="7">
    <source>
        <dbReference type="SAM" id="MobiDB-lite"/>
    </source>
</evidence>
<proteinExistence type="predicted"/>
<dbReference type="AlphaFoldDB" id="A0A369NZX6"/>
<dbReference type="GO" id="GO:0051539">
    <property type="term" value="F:4 iron, 4 sulfur cluster binding"/>
    <property type="evidence" value="ECO:0007669"/>
    <property type="project" value="UniProtKB-KW"/>
</dbReference>
<dbReference type="SFLD" id="SFLDG01066">
    <property type="entry name" value="organic_radical-activating_enz"/>
    <property type="match status" value="1"/>
</dbReference>
<name>A0A369NZX6_9ACTN</name>
<accession>A0A369NZX6</accession>
<dbReference type="Pfam" id="PF13353">
    <property type="entry name" value="Fer4_12"/>
    <property type="match status" value="1"/>
</dbReference>
<keyword evidence="3" id="KW-0949">S-adenosyl-L-methionine</keyword>
<gene>
    <name evidence="8" type="ORF">C1850_08700</name>
</gene>
<protein>
    <recommendedName>
        <fullName evidence="10">Radical SAM protein</fullName>
    </recommendedName>
</protein>
<keyword evidence="4" id="KW-0479">Metal-binding</keyword>
<evidence type="ECO:0000256" key="2">
    <source>
        <dbReference type="ARBA" id="ARBA00022485"/>
    </source>
</evidence>
<evidence type="ECO:0000256" key="5">
    <source>
        <dbReference type="ARBA" id="ARBA00023004"/>
    </source>
</evidence>
<evidence type="ECO:0000313" key="8">
    <source>
        <dbReference type="EMBL" id="RDC43034.1"/>
    </source>
</evidence>
<evidence type="ECO:0008006" key="10">
    <source>
        <dbReference type="Google" id="ProtNLM"/>
    </source>
</evidence>
<reference evidence="8 9" key="1">
    <citation type="journal article" date="2018" name="Elife">
        <title>Discovery and characterization of a prevalent human gut bacterial enzyme sufficient for the inactivation of a family of plant toxins.</title>
        <authorList>
            <person name="Koppel N."/>
            <person name="Bisanz J.E."/>
            <person name="Pandelia M.E."/>
            <person name="Turnbaugh P.J."/>
            <person name="Balskus E.P."/>
        </authorList>
    </citation>
    <scope>NUCLEOTIDE SEQUENCE [LARGE SCALE GENOMIC DNA]</scope>
    <source>
        <strain evidence="8 9">OB21 GAM 11</strain>
    </source>
</reference>
<dbReference type="CDD" id="cd01335">
    <property type="entry name" value="Radical_SAM"/>
    <property type="match status" value="1"/>
</dbReference>
<keyword evidence="6" id="KW-0411">Iron-sulfur</keyword>
<dbReference type="InterPro" id="IPR007197">
    <property type="entry name" value="rSAM"/>
</dbReference>
<sequence length="224" mass="23897">MFVDRIYFPVTTLGPGERVVVWTCGCTKRCPGCANPELWETRPEAAIEPARLAAVLNDLAGRTGAHRITFTGGDPLEQAPALASVLAAIRSTFDDILIYTGYTFGELTAMPKLPKGLLPLPSSPQPSSGGLPNEGSAGAAPSAHPEDAPLIDVLIDGPYVEAENDGVCALRGSTNQRVIVLNPALETLYHEEMQKPRSVQNAVFDGRAISIGIHGRPQTTREKE</sequence>
<dbReference type="InterPro" id="IPR013785">
    <property type="entry name" value="Aldolase_TIM"/>
</dbReference>
<dbReference type="EMBL" id="PPUT01000023">
    <property type="protein sequence ID" value="RDC43034.1"/>
    <property type="molecule type" value="Genomic_DNA"/>
</dbReference>
<dbReference type="SFLD" id="SFLDG01063">
    <property type="entry name" value="activating_enzymes__group_1"/>
    <property type="match status" value="1"/>
</dbReference>
<dbReference type="Proteomes" id="UP000253805">
    <property type="component" value="Unassembled WGS sequence"/>
</dbReference>
<evidence type="ECO:0000256" key="6">
    <source>
        <dbReference type="ARBA" id="ARBA00023014"/>
    </source>
</evidence>
<dbReference type="RefSeq" id="WP_114549384.1">
    <property type="nucleotide sequence ID" value="NZ_DBFWAD010000028.1"/>
</dbReference>
<dbReference type="Gene3D" id="3.20.20.70">
    <property type="entry name" value="Aldolase class I"/>
    <property type="match status" value="1"/>
</dbReference>
<dbReference type="InterPro" id="IPR034457">
    <property type="entry name" value="Organic_radical-activating"/>
</dbReference>
<comment type="cofactor">
    <cofactor evidence="1">
        <name>[4Fe-4S] cluster</name>
        <dbReference type="ChEBI" id="CHEBI:49883"/>
    </cofactor>
</comment>
<dbReference type="PANTHER" id="PTHR30352">
    <property type="entry name" value="PYRUVATE FORMATE-LYASE-ACTIVATING ENZYME"/>
    <property type="match status" value="1"/>
</dbReference>
<feature type="region of interest" description="Disordered" evidence="7">
    <location>
        <begin position="118"/>
        <end position="144"/>
    </location>
</feature>
<evidence type="ECO:0000256" key="1">
    <source>
        <dbReference type="ARBA" id="ARBA00001966"/>
    </source>
</evidence>
<dbReference type="PANTHER" id="PTHR30352:SF2">
    <property type="entry name" value="ANAEROBIC RIBONUCLEOSIDE-TRIPHOSPHATE REDUCTASE-ACTIVATING PROTEIN"/>
    <property type="match status" value="1"/>
</dbReference>